<dbReference type="InterPro" id="IPR018881">
    <property type="entry name" value="C2orf69_mit"/>
</dbReference>
<reference evidence="8 9" key="1">
    <citation type="submission" date="2020-04" db="EMBL/GenBank/DDBJ databases">
        <title>Perkinsus olseni comparative genomics.</title>
        <authorList>
            <person name="Bogema D.R."/>
        </authorList>
    </citation>
    <scope>NUCLEOTIDE SEQUENCE [LARGE SCALE GENOMIC DNA]</scope>
    <source>
        <strain evidence="8">ATCC PRA-205</strain>
    </source>
</reference>
<dbReference type="CDD" id="cd00207">
    <property type="entry name" value="fer2"/>
    <property type="match status" value="1"/>
</dbReference>
<dbReference type="SUPFAM" id="SSF54292">
    <property type="entry name" value="2Fe-2S ferredoxin-like"/>
    <property type="match status" value="1"/>
</dbReference>
<keyword evidence="4" id="KW-0408">Iron</keyword>
<dbReference type="EMBL" id="JABANM010001607">
    <property type="protein sequence ID" value="KAF4753993.1"/>
    <property type="molecule type" value="Genomic_DNA"/>
</dbReference>
<evidence type="ECO:0000256" key="4">
    <source>
        <dbReference type="ARBA" id="ARBA00023004"/>
    </source>
</evidence>
<accession>A0A7J6U8R1</accession>
<dbReference type="GO" id="GO:0140647">
    <property type="term" value="P:P450-containing electron transport chain"/>
    <property type="evidence" value="ECO:0007669"/>
    <property type="project" value="InterPro"/>
</dbReference>
<evidence type="ECO:0000259" key="7">
    <source>
        <dbReference type="PROSITE" id="PS51085"/>
    </source>
</evidence>
<dbReference type="PANTHER" id="PTHR23426:SF65">
    <property type="entry name" value="FERREDOXIN-2, MITOCHONDRIAL"/>
    <property type="match status" value="1"/>
</dbReference>
<dbReference type="Pfam" id="PF00111">
    <property type="entry name" value="Fer2"/>
    <property type="match status" value="1"/>
</dbReference>
<dbReference type="InterPro" id="IPR018298">
    <property type="entry name" value="Adrenodoxin_Fe-S_BS"/>
</dbReference>
<dbReference type="GO" id="GO:0046872">
    <property type="term" value="F:metal ion binding"/>
    <property type="evidence" value="ECO:0007669"/>
    <property type="project" value="UniProtKB-KW"/>
</dbReference>
<organism evidence="8 9">
    <name type="scientific">Perkinsus olseni</name>
    <name type="common">Perkinsus atlanticus</name>
    <dbReference type="NCBI Taxonomy" id="32597"/>
    <lineage>
        <taxon>Eukaryota</taxon>
        <taxon>Sar</taxon>
        <taxon>Alveolata</taxon>
        <taxon>Perkinsozoa</taxon>
        <taxon>Perkinsea</taxon>
        <taxon>Perkinsida</taxon>
        <taxon>Perkinsidae</taxon>
        <taxon>Perkinsus</taxon>
    </lineage>
</organism>
<dbReference type="InterPro" id="IPR036010">
    <property type="entry name" value="2Fe-2S_ferredoxin-like_sf"/>
</dbReference>
<comment type="caution">
    <text evidence="8">The sequence shown here is derived from an EMBL/GenBank/DDBJ whole genome shotgun (WGS) entry which is preliminary data.</text>
</comment>
<dbReference type="AlphaFoldDB" id="A0A7J6U8R1"/>
<dbReference type="Proteomes" id="UP000574390">
    <property type="component" value="Unassembled WGS sequence"/>
</dbReference>
<dbReference type="GO" id="GO:0009055">
    <property type="term" value="F:electron transfer activity"/>
    <property type="evidence" value="ECO:0007669"/>
    <property type="project" value="TreeGrafter"/>
</dbReference>
<dbReference type="InterPro" id="IPR001041">
    <property type="entry name" value="2Fe-2S_ferredoxin-type"/>
</dbReference>
<evidence type="ECO:0000256" key="2">
    <source>
        <dbReference type="ARBA" id="ARBA00022714"/>
    </source>
</evidence>
<dbReference type="PRINTS" id="PR00355">
    <property type="entry name" value="ADRENODOXIN"/>
</dbReference>
<dbReference type="GO" id="GO:0005739">
    <property type="term" value="C:mitochondrion"/>
    <property type="evidence" value="ECO:0007669"/>
    <property type="project" value="TreeGrafter"/>
</dbReference>
<dbReference type="PANTHER" id="PTHR23426">
    <property type="entry name" value="FERREDOXIN/ADRENODOXIN"/>
    <property type="match status" value="1"/>
</dbReference>
<dbReference type="GO" id="GO:0051537">
    <property type="term" value="F:2 iron, 2 sulfur cluster binding"/>
    <property type="evidence" value="ECO:0007669"/>
    <property type="project" value="UniProtKB-KW"/>
</dbReference>
<evidence type="ECO:0000313" key="8">
    <source>
        <dbReference type="EMBL" id="KAF4753993.1"/>
    </source>
</evidence>
<comment type="similarity">
    <text evidence="1">Belongs to the adrenodoxin/putidaredoxin family.</text>
</comment>
<dbReference type="InterPro" id="IPR001055">
    <property type="entry name" value="Adrenodoxin-like"/>
</dbReference>
<comment type="cofactor">
    <cofactor evidence="6">
        <name>[2Fe-2S] cluster</name>
        <dbReference type="ChEBI" id="CHEBI:190135"/>
    </cofactor>
</comment>
<keyword evidence="3" id="KW-0479">Metal-binding</keyword>
<evidence type="ECO:0000256" key="3">
    <source>
        <dbReference type="ARBA" id="ARBA00022723"/>
    </source>
</evidence>
<feature type="domain" description="2Fe-2S ferredoxin-type" evidence="7">
    <location>
        <begin position="76"/>
        <end position="178"/>
    </location>
</feature>
<proteinExistence type="inferred from homology"/>
<keyword evidence="5" id="KW-0411">Iron-sulfur</keyword>
<dbReference type="InterPro" id="IPR012675">
    <property type="entry name" value="Beta-grasp_dom_sf"/>
</dbReference>
<evidence type="ECO:0000256" key="1">
    <source>
        <dbReference type="ARBA" id="ARBA00010914"/>
    </source>
</evidence>
<evidence type="ECO:0000256" key="6">
    <source>
        <dbReference type="ARBA" id="ARBA00034078"/>
    </source>
</evidence>
<dbReference type="Gene3D" id="3.10.20.30">
    <property type="match status" value="1"/>
</dbReference>
<evidence type="ECO:0000256" key="5">
    <source>
        <dbReference type="ARBA" id="ARBA00023014"/>
    </source>
</evidence>
<keyword evidence="2" id="KW-0001">2Fe-2S</keyword>
<sequence length="478" mass="53223">MSLPTVYKIDDADRRNISQLKAAIGAEGVEVDYMDQAGPASASEACARFNEISLRYILQLRTRPRSASYIPGKMEEPVAFNIIMEPLVFGVLPESQSLLEVAHANDIDIEAACGGQCACATCHMILPEEVFKSISEPDEEELDMLDLAAEVTQTSRLGCQVTVTPEMDKTTIQLPSEAVILLMTLSFNVRAVEGLAGRFNYVYHRRGSGKTVQVWFLGDISTFAGRFKSRPTGDVRNDYRYSIDGVAWVISSLVPQDVDLILIRPHMLTDSVYAIYSNFTLVDSHGSPRWKDMQENPEIVPDGTAHLRRLLRNVLENSLDASEVSLYSFSKGCIVLSSLMKSGFAGLPLRKLTFIDPGLNEPDELFPLTREELDAIDKSVSIEVHSTPRQTKDPERPWIESEIKEFVDKCKLCGLQAHHIEHFKNIPIMGPANALDMHFDAIPAALGSAKARGYFGRWAAGLSFDTVRPPVREPHFYR</sequence>
<dbReference type="Pfam" id="PF10561">
    <property type="entry name" value="C2orf69"/>
    <property type="match status" value="1"/>
</dbReference>
<evidence type="ECO:0000313" key="9">
    <source>
        <dbReference type="Proteomes" id="UP000574390"/>
    </source>
</evidence>
<dbReference type="PROSITE" id="PS51085">
    <property type="entry name" value="2FE2S_FER_2"/>
    <property type="match status" value="1"/>
</dbReference>
<protein>
    <submittedName>
        <fullName evidence="8">Adrenodoxin, mitochondrial</fullName>
    </submittedName>
</protein>
<gene>
    <name evidence="8" type="primary">FDX1_2</name>
    <name evidence="8" type="ORF">FOZ62_002869</name>
</gene>
<dbReference type="PROSITE" id="PS00814">
    <property type="entry name" value="ADX"/>
    <property type="match status" value="1"/>
</dbReference>
<name>A0A7J6U8R1_PEROL</name>